<evidence type="ECO:0000313" key="5">
    <source>
        <dbReference type="EMBL" id="CAD8442996.1"/>
    </source>
</evidence>
<evidence type="ECO:0008006" key="6">
    <source>
        <dbReference type="Google" id="ProtNLM"/>
    </source>
</evidence>
<dbReference type="AlphaFoldDB" id="A0A7S0D3Z8"/>
<feature type="region of interest" description="Disordered" evidence="4">
    <location>
        <begin position="27"/>
        <end position="49"/>
    </location>
</feature>
<comment type="subcellular location">
    <subcellularLocation>
        <location evidence="1">Nucleus</location>
        <location evidence="1">Nucleolus</location>
    </subcellularLocation>
</comment>
<evidence type="ECO:0000256" key="1">
    <source>
        <dbReference type="ARBA" id="ARBA00004604"/>
    </source>
</evidence>
<dbReference type="InterPro" id="IPR028160">
    <property type="entry name" value="Slx9-like"/>
</dbReference>
<keyword evidence="3" id="KW-0539">Nucleus</keyword>
<organism evidence="5">
    <name type="scientific">Amorphochlora amoebiformis</name>
    <dbReference type="NCBI Taxonomy" id="1561963"/>
    <lineage>
        <taxon>Eukaryota</taxon>
        <taxon>Sar</taxon>
        <taxon>Rhizaria</taxon>
        <taxon>Cercozoa</taxon>
        <taxon>Chlorarachniophyceae</taxon>
        <taxon>Amorphochlora</taxon>
    </lineage>
</organism>
<dbReference type="GO" id="GO:0005730">
    <property type="term" value="C:nucleolus"/>
    <property type="evidence" value="ECO:0007669"/>
    <property type="project" value="UniProtKB-SubCell"/>
</dbReference>
<name>A0A7S0D3Z8_9EUKA</name>
<accession>A0A7S0D3Z8</accession>
<dbReference type="PANTHER" id="PTHR31109">
    <property type="entry name" value="PROTEIN FAM207A"/>
    <property type="match status" value="1"/>
</dbReference>
<evidence type="ECO:0000256" key="3">
    <source>
        <dbReference type="ARBA" id="ARBA00023242"/>
    </source>
</evidence>
<dbReference type="GO" id="GO:0030688">
    <property type="term" value="C:preribosome, small subunit precursor"/>
    <property type="evidence" value="ECO:0007669"/>
    <property type="project" value="InterPro"/>
</dbReference>
<dbReference type="EMBL" id="HBEM01010009">
    <property type="protein sequence ID" value="CAD8442996.1"/>
    <property type="molecule type" value="Transcribed_RNA"/>
</dbReference>
<evidence type="ECO:0000256" key="2">
    <source>
        <dbReference type="ARBA" id="ARBA00011022"/>
    </source>
</evidence>
<dbReference type="Pfam" id="PF15341">
    <property type="entry name" value="SLX9"/>
    <property type="match status" value="1"/>
</dbReference>
<gene>
    <name evidence="5" type="ORF">LAMO00422_LOCUS7023</name>
</gene>
<dbReference type="GO" id="GO:0030686">
    <property type="term" value="C:90S preribosome"/>
    <property type="evidence" value="ECO:0007669"/>
    <property type="project" value="InterPro"/>
</dbReference>
<reference evidence="5" key="1">
    <citation type="submission" date="2021-01" db="EMBL/GenBank/DDBJ databases">
        <authorList>
            <person name="Corre E."/>
            <person name="Pelletier E."/>
            <person name="Niang G."/>
            <person name="Scheremetjew M."/>
            <person name="Finn R."/>
            <person name="Kale V."/>
            <person name="Holt S."/>
            <person name="Cochrane G."/>
            <person name="Meng A."/>
            <person name="Brown T."/>
            <person name="Cohen L."/>
        </authorList>
    </citation>
    <scope>NUCLEOTIDE SEQUENCE</scope>
    <source>
        <strain evidence="5">CCMP2058</strain>
    </source>
</reference>
<protein>
    <recommendedName>
        <fullName evidence="6">Ribosome biogenesis protein SLX9</fullName>
    </recommendedName>
</protein>
<dbReference type="PANTHER" id="PTHR31109:SF2">
    <property type="entry name" value="RIBOSOME BIOGENESIS PROTEIN SLX9 HOMOLOG"/>
    <property type="match status" value="1"/>
</dbReference>
<evidence type="ECO:0000256" key="4">
    <source>
        <dbReference type="SAM" id="MobiDB-lite"/>
    </source>
</evidence>
<comment type="similarity">
    <text evidence="2">Belongs to the SLX9 family.</text>
</comment>
<dbReference type="GO" id="GO:0000462">
    <property type="term" value="P:maturation of SSU-rRNA from tricistronic rRNA transcript (SSU-rRNA, 5.8S rRNA, LSU-rRNA)"/>
    <property type="evidence" value="ECO:0007669"/>
    <property type="project" value="InterPro"/>
</dbReference>
<proteinExistence type="inferred from homology"/>
<sequence>MGKSRRARRKLLQEATTKKTSSYAAQLLSGLKDDKKRGKKKKPSTATAMAKALGLSTTTKKAKRVEKRKEFQEKLKAAARGNIAQIDYKLNKMGELRSSINTIVSESKNRHIKPAKKMSRKQKNRLLAAEVSNFCSIIEHPAFKQDPLSTINEHLTNTMAVKKEAEEGAKFLDEMEMAK</sequence>